<dbReference type="InterPro" id="IPR001466">
    <property type="entry name" value="Beta-lactam-related"/>
</dbReference>
<keyword evidence="4" id="KW-1185">Reference proteome</keyword>
<feature type="domain" description="Beta-lactamase-related" evidence="2">
    <location>
        <begin position="30"/>
        <end position="353"/>
    </location>
</feature>
<dbReference type="AlphaFoldDB" id="A0A849AFM2"/>
<dbReference type="Pfam" id="PF00144">
    <property type="entry name" value="Beta-lactamase"/>
    <property type="match status" value="1"/>
</dbReference>
<comment type="caution">
    <text evidence="3">The sequence shown here is derived from an EMBL/GenBank/DDBJ whole genome shotgun (WGS) entry which is preliminary data.</text>
</comment>
<name>A0A849AFM2_9MICO</name>
<dbReference type="RefSeq" id="WP_171151369.1">
    <property type="nucleotide sequence ID" value="NZ_JABENB010000001.1"/>
</dbReference>
<protein>
    <submittedName>
        <fullName evidence="3">Beta-lactamase family protein</fullName>
    </submittedName>
</protein>
<dbReference type="Gene3D" id="3.40.710.10">
    <property type="entry name" value="DD-peptidase/beta-lactamase superfamily"/>
    <property type="match status" value="1"/>
</dbReference>
<dbReference type="InterPro" id="IPR050789">
    <property type="entry name" value="Diverse_Enzym_Activities"/>
</dbReference>
<organism evidence="3 4">
    <name type="scientific">Flexivirga aerilata</name>
    <dbReference type="NCBI Taxonomy" id="1656889"/>
    <lineage>
        <taxon>Bacteria</taxon>
        <taxon>Bacillati</taxon>
        <taxon>Actinomycetota</taxon>
        <taxon>Actinomycetes</taxon>
        <taxon>Micrococcales</taxon>
        <taxon>Dermacoccaceae</taxon>
        <taxon>Flexivirga</taxon>
    </lineage>
</organism>
<dbReference type="SUPFAM" id="SSF56601">
    <property type="entry name" value="beta-lactamase/transpeptidase-like"/>
    <property type="match status" value="1"/>
</dbReference>
<evidence type="ECO:0000256" key="1">
    <source>
        <dbReference type="ARBA" id="ARBA00022801"/>
    </source>
</evidence>
<dbReference type="PANTHER" id="PTHR43283:SF11">
    <property type="entry name" value="BETA-LACTAMASE-RELATED DOMAIN-CONTAINING PROTEIN"/>
    <property type="match status" value="1"/>
</dbReference>
<gene>
    <name evidence="3" type="ORF">HJ588_01735</name>
</gene>
<dbReference type="PANTHER" id="PTHR43283">
    <property type="entry name" value="BETA-LACTAMASE-RELATED"/>
    <property type="match status" value="1"/>
</dbReference>
<sequence length="371" mass="38886">MSVAGPVSSAIAAVEAARHTPVVPGAPLLPGVVGVMWADGRVIAEHVAGSAVLYDAAGALLPEPARSATRADTVFDVASLTKLCTATLALQQAEAGLLDLDAPVADYLPVFAAGGKQDITVAQLLTHTSGLESWLPLWRDWPTPRERIHAALTRPQASPAGRFVYSDLNLITLGVLLENRCATPLDVLLRDHVTTPLGMSDTGYVTQLGHLDPERFAATEIEDDAGRGLVRGEVHDENSWSLGGVAGHAGVFSTAADLLQFARVFLGGGEVDGTRILSEESVVRMTTNLNGDLPDDAHGLGFEIDQPRYMGELSGPRTIGHTGFTGVSLVVDLDRSAVAILLSNAVHPRRGTAPTNAVRAAWATGLSRALA</sequence>
<evidence type="ECO:0000313" key="4">
    <source>
        <dbReference type="Proteomes" id="UP000557772"/>
    </source>
</evidence>
<dbReference type="EMBL" id="JABENB010000001">
    <property type="protein sequence ID" value="NNG37998.1"/>
    <property type="molecule type" value="Genomic_DNA"/>
</dbReference>
<proteinExistence type="predicted"/>
<dbReference type="Proteomes" id="UP000557772">
    <property type="component" value="Unassembled WGS sequence"/>
</dbReference>
<evidence type="ECO:0000259" key="2">
    <source>
        <dbReference type="Pfam" id="PF00144"/>
    </source>
</evidence>
<reference evidence="3 4" key="1">
    <citation type="submission" date="2020-05" db="EMBL/GenBank/DDBJ databases">
        <title>Flexivirga sp. ID2601S isolated from air conditioner.</title>
        <authorList>
            <person name="Kim D.H."/>
        </authorList>
    </citation>
    <scope>NUCLEOTIDE SEQUENCE [LARGE SCALE GENOMIC DNA]</scope>
    <source>
        <strain evidence="3 4">ID2601S</strain>
    </source>
</reference>
<evidence type="ECO:0000313" key="3">
    <source>
        <dbReference type="EMBL" id="NNG37998.1"/>
    </source>
</evidence>
<dbReference type="GO" id="GO:0016787">
    <property type="term" value="F:hydrolase activity"/>
    <property type="evidence" value="ECO:0007669"/>
    <property type="project" value="UniProtKB-KW"/>
</dbReference>
<dbReference type="InterPro" id="IPR012338">
    <property type="entry name" value="Beta-lactam/transpept-like"/>
</dbReference>
<accession>A0A849AFM2</accession>
<keyword evidence="1" id="KW-0378">Hydrolase</keyword>